<dbReference type="Pfam" id="PF09361">
    <property type="entry name" value="Phasin_2"/>
    <property type="match status" value="1"/>
</dbReference>
<evidence type="ECO:0000313" key="3">
    <source>
        <dbReference type="Proteomes" id="UP000245911"/>
    </source>
</evidence>
<proteinExistence type="predicted"/>
<protein>
    <recommendedName>
        <fullName evidence="1">Phasin domain-containing protein</fullName>
    </recommendedName>
</protein>
<organism evidence="2 3">
    <name type="scientific">Pararhodobacter oceanensis</name>
    <dbReference type="NCBI Taxonomy" id="2172121"/>
    <lineage>
        <taxon>Bacteria</taxon>
        <taxon>Pseudomonadati</taxon>
        <taxon>Pseudomonadota</taxon>
        <taxon>Alphaproteobacteria</taxon>
        <taxon>Rhodobacterales</taxon>
        <taxon>Paracoccaceae</taxon>
        <taxon>Pararhodobacter</taxon>
    </lineage>
</organism>
<dbReference type="AlphaFoldDB" id="A0A2T8HPC9"/>
<accession>A0A2T8HPC9</accession>
<sequence>MGTPQKPNMKEIVGAPGVEAAMVSFTPAAAEAWLSIMSEATHFLKDRLEHDLNYQNEILTSKNLQELQQVQIKYFRSAVKQYSDYATLLSNGIAKGWEDTTESLRFSRSRNYDDIPL</sequence>
<name>A0A2T8HPC9_9RHOB</name>
<dbReference type="EMBL" id="QDKM01000017">
    <property type="protein sequence ID" value="PVH27289.1"/>
    <property type="molecule type" value="Genomic_DNA"/>
</dbReference>
<comment type="caution">
    <text evidence="2">The sequence shown here is derived from an EMBL/GenBank/DDBJ whole genome shotgun (WGS) entry which is preliminary data.</text>
</comment>
<evidence type="ECO:0000313" key="2">
    <source>
        <dbReference type="EMBL" id="PVH27289.1"/>
    </source>
</evidence>
<reference evidence="2 3" key="1">
    <citation type="submission" date="2018-04" db="EMBL/GenBank/DDBJ databases">
        <title>Pararhodobacter oceanense sp. nov., isolated from marine intertidal sediment.</title>
        <authorList>
            <person name="Wang X.-L."/>
            <person name="Du Z.-J."/>
        </authorList>
    </citation>
    <scope>NUCLEOTIDE SEQUENCE [LARGE SCALE GENOMIC DNA]</scope>
    <source>
        <strain evidence="2 3">AM505</strain>
    </source>
</reference>
<dbReference type="RefSeq" id="WP_116559968.1">
    <property type="nucleotide sequence ID" value="NZ_QDKM01000017.1"/>
</dbReference>
<dbReference type="OrthoDB" id="7744969at2"/>
<dbReference type="Proteomes" id="UP000245911">
    <property type="component" value="Unassembled WGS sequence"/>
</dbReference>
<gene>
    <name evidence="2" type="ORF">DDE20_18325</name>
</gene>
<feature type="domain" description="Phasin" evidence="1">
    <location>
        <begin position="21"/>
        <end position="103"/>
    </location>
</feature>
<keyword evidence="3" id="KW-1185">Reference proteome</keyword>
<evidence type="ECO:0000259" key="1">
    <source>
        <dbReference type="Pfam" id="PF09361"/>
    </source>
</evidence>
<dbReference type="InterPro" id="IPR018968">
    <property type="entry name" value="Phasin"/>
</dbReference>